<reference evidence="1" key="1">
    <citation type="submission" date="2018-06" db="EMBL/GenBank/DDBJ databases">
        <authorList>
            <person name="Zhirakovskaya E."/>
        </authorList>
    </citation>
    <scope>NUCLEOTIDE SEQUENCE</scope>
</reference>
<protein>
    <recommendedName>
        <fullName evidence="2">Collagen-binding domain-containing protein</fullName>
    </recommendedName>
</protein>
<evidence type="ECO:0000313" key="1">
    <source>
        <dbReference type="EMBL" id="VAW18007.1"/>
    </source>
</evidence>
<evidence type="ECO:0008006" key="2">
    <source>
        <dbReference type="Google" id="ProtNLM"/>
    </source>
</evidence>
<dbReference type="Gene3D" id="3.20.20.80">
    <property type="entry name" value="Glycosidases"/>
    <property type="match status" value="1"/>
</dbReference>
<sequence length="474" mass="55208">MKQIFYILFFVILSIFSGCFPNQGNKSDFSNDIRLYIENPKYWQYKGKPVLLLGASNSDNLFQSPDFEEQLDLLKSIGGNYVRNTMKSSYTEIVWPYYRLKDGKYDLNKWGAEYWKRFEKLLKLADERDIIVQVEIWDRFLYSRKSWIDNPFNPANNINYSVKECGMETEYPVHPYRDLQPFFHTIKGMSNYTPALELVKNYQEKFVDKILSYSLKYGNVLYCMDNETTTPPEWGLYWMRYIRDKAGEKRVYTTDMFDHFFYPNTCESCKQAIGNPEEYLFLDVSQINSRIYNQAHWDTLQWIVNERDKYPIRPVNCVKIYGGNYKSYGTGSNEDGVERFCRDVIGGCAAVRHCSPLTGNGLNKKAQATIKAVRKVESLVKMWEVEPHMELLSEREEDEAYLTADEGSKYVVLFPQEGSVKIDLSKYNKQIFTGKWISIKSGEWGKQFSVSGGGNIDISTPDSSGWFAVLVCTF</sequence>
<dbReference type="AlphaFoldDB" id="A0A3B0TX43"/>
<dbReference type="EMBL" id="UOEP01000080">
    <property type="protein sequence ID" value="VAW18007.1"/>
    <property type="molecule type" value="Genomic_DNA"/>
</dbReference>
<dbReference type="InterPro" id="IPR017853">
    <property type="entry name" value="GH"/>
</dbReference>
<name>A0A3B0TX43_9ZZZZ</name>
<organism evidence="1">
    <name type="scientific">hydrothermal vent metagenome</name>
    <dbReference type="NCBI Taxonomy" id="652676"/>
    <lineage>
        <taxon>unclassified sequences</taxon>
        <taxon>metagenomes</taxon>
        <taxon>ecological metagenomes</taxon>
    </lineage>
</organism>
<accession>A0A3B0TX43</accession>
<dbReference type="PROSITE" id="PS51257">
    <property type="entry name" value="PROKAR_LIPOPROTEIN"/>
    <property type="match status" value="1"/>
</dbReference>
<dbReference type="SUPFAM" id="SSF51445">
    <property type="entry name" value="(Trans)glycosidases"/>
    <property type="match status" value="2"/>
</dbReference>
<proteinExistence type="predicted"/>
<gene>
    <name evidence="1" type="ORF">MNBD_BACTEROID01-2119</name>
</gene>